<keyword evidence="10" id="KW-0378">Hydrolase</keyword>
<evidence type="ECO:0000313" key="11">
    <source>
        <dbReference type="Proteomes" id="UP000054693"/>
    </source>
</evidence>
<dbReference type="InterPro" id="IPR001548">
    <property type="entry name" value="Peptidase_M2"/>
</dbReference>
<name>A0A0W0ZNG7_9GAMM</name>
<dbReference type="AlphaFoldDB" id="A0A0W0ZNG7"/>
<feature type="active site" description="Proton acceptor 1" evidence="4">
    <location>
        <position position="369"/>
    </location>
</feature>
<dbReference type="Gene3D" id="1.10.1370.30">
    <property type="match status" value="1"/>
</dbReference>
<feature type="binding site" evidence="8">
    <location>
        <position position="398"/>
    </location>
    <ligand>
        <name>Zn(2+)</name>
        <dbReference type="ChEBI" id="CHEBI:29105"/>
        <label>2</label>
        <note>catalytic</note>
    </ligand>
</feature>
<dbReference type="RefSeq" id="WP_058521999.1">
    <property type="nucleotide sequence ID" value="NZ_CAAAIP010000004.1"/>
</dbReference>
<keyword evidence="10" id="KW-0645">Protease</keyword>
<dbReference type="Proteomes" id="UP000054693">
    <property type="component" value="Unassembled WGS sequence"/>
</dbReference>
<dbReference type="GO" id="GO:0008237">
    <property type="term" value="F:metallopeptidase activity"/>
    <property type="evidence" value="ECO:0007669"/>
    <property type="project" value="InterPro"/>
</dbReference>
<keyword evidence="3" id="KW-0325">Glycoprotein</keyword>
<evidence type="ECO:0000256" key="4">
    <source>
        <dbReference type="PIRSR" id="PIRSR601548-1"/>
    </source>
</evidence>
<dbReference type="PANTHER" id="PTHR10514">
    <property type="entry name" value="ANGIOTENSIN-CONVERTING ENZYME"/>
    <property type="match status" value="1"/>
</dbReference>
<evidence type="ECO:0000256" key="6">
    <source>
        <dbReference type="PIRSR" id="PIRSR601548-2"/>
    </source>
</evidence>
<feature type="signal peptide" evidence="9">
    <location>
        <begin position="1"/>
        <end position="26"/>
    </location>
</feature>
<keyword evidence="2" id="KW-1015">Disulfide bond</keyword>
<dbReference type="PROSITE" id="PS52011">
    <property type="entry name" value="PEPTIDASE_M2"/>
    <property type="match status" value="1"/>
</dbReference>
<dbReference type="GO" id="GO:0008241">
    <property type="term" value="F:peptidyl-dipeptidase activity"/>
    <property type="evidence" value="ECO:0007669"/>
    <property type="project" value="UniProtKB-EC"/>
</dbReference>
<feature type="chain" id="PRO_5006918885" evidence="9">
    <location>
        <begin position="27"/>
        <end position="604"/>
    </location>
</feature>
<dbReference type="Pfam" id="PF01401">
    <property type="entry name" value="Peptidase_M2"/>
    <property type="match status" value="1"/>
</dbReference>
<feature type="binding site" evidence="6">
    <location>
        <position position="216"/>
    </location>
    <ligand>
        <name>chloride</name>
        <dbReference type="ChEBI" id="CHEBI:17996"/>
        <label>1</label>
    </ligand>
</feature>
<dbReference type="GO" id="GO:0004180">
    <property type="term" value="F:carboxypeptidase activity"/>
    <property type="evidence" value="ECO:0007669"/>
    <property type="project" value="UniProtKB-KW"/>
</dbReference>
<evidence type="ECO:0000313" key="10">
    <source>
        <dbReference type="EMBL" id="KTD70789.1"/>
    </source>
</evidence>
<feature type="active site" description="Proton acceptor 2" evidence="5">
    <location>
        <position position="369"/>
    </location>
</feature>
<evidence type="ECO:0000256" key="9">
    <source>
        <dbReference type="SAM" id="SignalP"/>
    </source>
</evidence>
<keyword evidence="7" id="KW-0862">Zinc</keyword>
<evidence type="ECO:0000256" key="3">
    <source>
        <dbReference type="ARBA" id="ARBA00023180"/>
    </source>
</evidence>
<feature type="active site" description="Proton donor 1" evidence="4">
    <location>
        <position position="499"/>
    </location>
</feature>
<feature type="active site" description="Proton donor 2" evidence="5">
    <location>
        <position position="499"/>
    </location>
</feature>
<comment type="caution">
    <text evidence="10">The sequence shown here is derived from an EMBL/GenBank/DDBJ whole genome shotgun (WGS) entry which is preliminary data.</text>
</comment>
<evidence type="ECO:0000256" key="5">
    <source>
        <dbReference type="PIRSR" id="PIRSR601548-11"/>
    </source>
</evidence>
<dbReference type="SUPFAM" id="SSF55486">
    <property type="entry name" value="Metalloproteases ('zincins'), catalytic domain"/>
    <property type="match status" value="1"/>
</dbReference>
<evidence type="ECO:0000256" key="2">
    <source>
        <dbReference type="ARBA" id="ARBA00023157"/>
    </source>
</evidence>
<dbReference type="GO" id="GO:0016020">
    <property type="term" value="C:membrane"/>
    <property type="evidence" value="ECO:0007669"/>
    <property type="project" value="InterPro"/>
</dbReference>
<feature type="binding site" evidence="8">
    <location>
        <position position="368"/>
    </location>
    <ligand>
        <name>Zn(2+)</name>
        <dbReference type="ChEBI" id="CHEBI:29105"/>
        <label>2</label>
        <note>catalytic</note>
    </ligand>
</feature>
<keyword evidence="7" id="KW-0479">Metal-binding</keyword>
<evidence type="ECO:0000256" key="1">
    <source>
        <dbReference type="ARBA" id="ARBA00022729"/>
    </source>
</evidence>
<dbReference type="GO" id="GO:0006508">
    <property type="term" value="P:proteolysis"/>
    <property type="evidence" value="ECO:0007669"/>
    <property type="project" value="InterPro"/>
</dbReference>
<sequence>MKYHFSSMLISAFLLLSCHNSSSLNNATIEAQKFIDSYTKQYLILYTNAQNARWQANIEIKPNDFTNTMIAQKANKALAVFIGSKENIESARKYLNQQHKLTKIQVKQLELILYSAANNPQQAAGLVGKRINAEVEQTNKLYGYQYMLDGKKINTNDLDNILKKETNLDTRLSAWEASKQVGPTLKEGLVNLRNLRNQTVQALGHPDFFTYQVNSYNMNTDEMMQTMERFMRELYPLYRELHTWARYELAKRYGANSVPDYLPAHWLPNRWGQDWSSILKRKSINLDSILKNKSPEWIVKSGENLYVSLGYPKLPQSFWDKSNLYPYPSNSSIKKNNHASAWHIDLNHDVRILMNVQSDKKSIKTTHHELGHIYYYLAYTNKDVPPLLRKGANRAYHEAIGTVMGLAAMQKPYLAERGLLDASVEIDNMHMLLKEALNSVVFIFFSAGTMSHFEKAMYVDNLSPDQFNAKWWELAKKYQGIEPPVPRGEEYCDAATKTHINNDPAQYYDYALSYVISYQLHNHIAKNILHQDPHATNYYGQKAIGDFLMDIMREGASKDWRQVLKESTGDELSAKAMLEYYQPLFQWLHEQNKGKKYSLPEIMS</sequence>
<keyword evidence="1 9" id="KW-0732">Signal</keyword>
<dbReference type="PANTHER" id="PTHR10514:SF27">
    <property type="entry name" value="ANGIOTENSIN-CONVERTING ENZYME"/>
    <property type="match status" value="1"/>
</dbReference>
<gene>
    <name evidence="10" type="ORF">Ltuc_2800</name>
</gene>
<organism evidence="10 11">
    <name type="scientific">Legionella tucsonensis</name>
    <dbReference type="NCBI Taxonomy" id="40335"/>
    <lineage>
        <taxon>Bacteria</taxon>
        <taxon>Pseudomonadati</taxon>
        <taxon>Pseudomonadota</taxon>
        <taxon>Gammaproteobacteria</taxon>
        <taxon>Legionellales</taxon>
        <taxon>Legionellaceae</taxon>
        <taxon>Legionella</taxon>
    </lineage>
</organism>
<evidence type="ECO:0000256" key="8">
    <source>
        <dbReference type="PIRSR" id="PIRSR601548-8"/>
    </source>
</evidence>
<reference evidence="10 11" key="1">
    <citation type="submission" date="2015-11" db="EMBL/GenBank/DDBJ databases">
        <title>Genomic analysis of 38 Legionella species identifies large and diverse effector repertoires.</title>
        <authorList>
            <person name="Burstein D."/>
            <person name="Amaro F."/>
            <person name="Zusman T."/>
            <person name="Lifshitz Z."/>
            <person name="Cohen O."/>
            <person name="Gilbert J.A."/>
            <person name="Pupko T."/>
            <person name="Shuman H.A."/>
            <person name="Segal G."/>
        </authorList>
    </citation>
    <scope>NUCLEOTIDE SEQUENCE [LARGE SCALE GENOMIC DNA]</scope>
    <source>
        <strain evidence="10 11">ATCC 49180</strain>
    </source>
</reference>
<feature type="binding site" evidence="8">
    <location>
        <position position="372"/>
    </location>
    <ligand>
        <name>Zn(2+)</name>
        <dbReference type="ChEBI" id="CHEBI:29105"/>
        <label>2</label>
        <note>catalytic</note>
    </ligand>
</feature>
<proteinExistence type="predicted"/>
<accession>A0A0W0ZNG7</accession>
<feature type="binding site" evidence="7">
    <location>
        <position position="398"/>
    </location>
    <ligand>
        <name>Zn(2+)</name>
        <dbReference type="ChEBI" id="CHEBI:29105"/>
        <label>1</label>
        <note>catalytic</note>
    </ligand>
</feature>
<dbReference type="CDD" id="cd06461">
    <property type="entry name" value="M2_ACE"/>
    <property type="match status" value="1"/>
</dbReference>
<feature type="binding site" evidence="7">
    <location>
        <position position="368"/>
    </location>
    <ligand>
        <name>Zn(2+)</name>
        <dbReference type="ChEBI" id="CHEBI:29105"/>
        <label>1</label>
        <note>catalytic</note>
    </ligand>
</feature>
<keyword evidence="10" id="KW-0121">Carboxypeptidase</keyword>
<evidence type="ECO:0000256" key="7">
    <source>
        <dbReference type="PIRSR" id="PIRSR601548-3"/>
    </source>
</evidence>
<dbReference type="EMBL" id="LNZA01000012">
    <property type="protein sequence ID" value="KTD70789.1"/>
    <property type="molecule type" value="Genomic_DNA"/>
</dbReference>
<dbReference type="PROSITE" id="PS51257">
    <property type="entry name" value="PROKAR_LIPOPROTEIN"/>
    <property type="match status" value="1"/>
</dbReference>
<feature type="binding site" evidence="7">
    <location>
        <position position="372"/>
    </location>
    <ligand>
        <name>Zn(2+)</name>
        <dbReference type="ChEBI" id="CHEBI:29105"/>
        <label>1</label>
        <note>catalytic</note>
    </ligand>
</feature>
<dbReference type="STRING" id="40335.Ltuc_2800"/>
<protein>
    <submittedName>
        <fullName evidence="10">Zinc-dependent metallopeptidase</fullName>
        <ecNumber evidence="10">3.4.15.1</ecNumber>
    </submittedName>
</protein>
<dbReference type="PRINTS" id="PR00791">
    <property type="entry name" value="PEPDIPTASEA"/>
</dbReference>
<dbReference type="OrthoDB" id="5241329at2"/>
<dbReference type="EC" id="3.4.15.1" evidence="10"/>
<dbReference type="PATRIC" id="fig|40335.7.peg.2992"/>
<keyword evidence="11" id="KW-1185">Reference proteome</keyword>